<dbReference type="Gene3D" id="1.25.40.10">
    <property type="entry name" value="Tetratricopeptide repeat domain"/>
    <property type="match status" value="5"/>
</dbReference>
<evidence type="ECO:0000256" key="2">
    <source>
        <dbReference type="ARBA" id="ARBA00022803"/>
    </source>
</evidence>
<keyword evidence="2 3" id="KW-0802">TPR repeat</keyword>
<dbReference type="PROSITE" id="PS50005">
    <property type="entry name" value="TPR"/>
    <property type="match status" value="6"/>
</dbReference>
<feature type="repeat" description="TPR" evidence="3">
    <location>
        <begin position="562"/>
        <end position="595"/>
    </location>
</feature>
<feature type="repeat" description="TPR" evidence="3">
    <location>
        <begin position="279"/>
        <end position="312"/>
    </location>
</feature>
<feature type="repeat" description="TPR" evidence="3">
    <location>
        <begin position="41"/>
        <end position="74"/>
    </location>
</feature>
<dbReference type="InterPro" id="IPR011990">
    <property type="entry name" value="TPR-like_helical_dom_sf"/>
</dbReference>
<gene>
    <name evidence="4" type="ORF">GTC17254_11150</name>
</gene>
<evidence type="ECO:0000256" key="3">
    <source>
        <dbReference type="PROSITE-ProRule" id="PRU00339"/>
    </source>
</evidence>
<dbReference type="EMBL" id="AP035786">
    <property type="protein sequence ID" value="BFO73518.1"/>
    <property type="molecule type" value="Genomic_DNA"/>
</dbReference>
<evidence type="ECO:0000256" key="1">
    <source>
        <dbReference type="ARBA" id="ARBA00022737"/>
    </source>
</evidence>
<reference evidence="4" key="1">
    <citation type="submission" date="2024-07" db="EMBL/GenBank/DDBJ databases">
        <title>Complete genome sequence of Prevotella sp. YM-2024 GTC17254.</title>
        <authorList>
            <person name="Hayashi M."/>
            <person name="Muto Y."/>
            <person name="Tanaka K."/>
            <person name="Niwa H."/>
        </authorList>
    </citation>
    <scope>NUCLEOTIDE SEQUENCE</scope>
    <source>
        <strain evidence="4">GTC17254</strain>
    </source>
</reference>
<dbReference type="InterPro" id="IPR050498">
    <property type="entry name" value="Ycf3"/>
</dbReference>
<dbReference type="Pfam" id="PF13414">
    <property type="entry name" value="TPR_11"/>
    <property type="match status" value="1"/>
</dbReference>
<feature type="repeat" description="TPR" evidence="3">
    <location>
        <begin position="245"/>
        <end position="278"/>
    </location>
</feature>
<accession>A0AB33IUR2</accession>
<evidence type="ECO:0000313" key="4">
    <source>
        <dbReference type="EMBL" id="BFO73518.1"/>
    </source>
</evidence>
<protein>
    <submittedName>
        <fullName evidence="4">Tetratricopeptide repeat protein</fullName>
    </submittedName>
</protein>
<dbReference type="SUPFAM" id="SSF48452">
    <property type="entry name" value="TPR-like"/>
    <property type="match status" value="3"/>
</dbReference>
<organism evidence="4">
    <name type="scientific">Prevotella sp. GTC17254</name>
    <dbReference type="NCBI Taxonomy" id="3236794"/>
    <lineage>
        <taxon>Bacteria</taxon>
        <taxon>Pseudomonadati</taxon>
        <taxon>Bacteroidota</taxon>
        <taxon>Bacteroidia</taxon>
        <taxon>Bacteroidales</taxon>
        <taxon>Prevotellaceae</taxon>
        <taxon>Prevotella</taxon>
    </lineage>
</organism>
<keyword evidence="1" id="KW-0677">Repeat</keyword>
<sequence>MRAQYNTNRLLISAEIALDYHDYVVAIQHCNNILSGKPYLYQPWFYRGVAKESLGDYAGAESDFTEAVKLNPYIYQLFNFRAESRLNQEKFQDAIADFDAALKLNPDQKGSWFNRAYARYRSKDVGKAREDLEYVMKRWPDMANAYGLMTETYLNGNDTATASRWLEKTLKVNPYDGNSWSIVGRLNLQRKNWATAEKAFSSAIHYTPNVVNNYTYRAMTRVNLNKLRQAMEDYDRAISMNDNNFIAHYNRGLLRQTLGDDNRAIEDFNFVLRLEPDNLLALYNRAILLDRTGDYRAAIRDYSRVIEKFPNFWSGLMSRANCYRRLGMTAKAEQDEFRVLKRQMDKHVGIQQRWSRSKLRQVRKMSDIDVEKYDQWVVQDDEVTTPEYKNEYRGKVQDRNVEVEYMPMFILSYLPYKNGINSYQLVDRDVERFNQAVHPALPVYISCKSNALTQEQSSRYFVAIDSLSTRISDVKNHHRVTTLLFQRAVAHASTHNFSEALNDINDYITMDSTSVLAYWERGVCQAMMSGYAQGNGNDLKLIVGKSLDDLRKASGMSGEKNAFIMYNIANLQAMQRSYGDAIDTYTQVINLNPSLAEAYFNRGLTYIFSGNKAKGLADLSKAGELGIYDAYSVMKKYASEKH</sequence>
<dbReference type="AlphaFoldDB" id="A0AB33IUR2"/>
<dbReference type="InterPro" id="IPR019734">
    <property type="entry name" value="TPR_rpt"/>
</dbReference>
<name>A0AB33IUR2_9BACT</name>
<dbReference type="SMART" id="SM00028">
    <property type="entry name" value="TPR"/>
    <property type="match status" value="12"/>
</dbReference>
<feature type="repeat" description="TPR" evidence="3">
    <location>
        <begin position="211"/>
        <end position="244"/>
    </location>
</feature>
<feature type="repeat" description="TPR" evidence="3">
    <location>
        <begin position="75"/>
        <end position="108"/>
    </location>
</feature>
<dbReference type="PANTHER" id="PTHR44858">
    <property type="entry name" value="TETRATRICOPEPTIDE REPEAT PROTEIN 6"/>
    <property type="match status" value="1"/>
</dbReference>
<dbReference type="PANTHER" id="PTHR44858:SF1">
    <property type="entry name" value="UDP-N-ACETYLGLUCOSAMINE--PEPTIDE N-ACETYLGLUCOSAMINYLTRANSFERASE SPINDLY-RELATED"/>
    <property type="match status" value="1"/>
</dbReference>
<dbReference type="Pfam" id="PF13181">
    <property type="entry name" value="TPR_8"/>
    <property type="match status" value="2"/>
</dbReference>
<proteinExistence type="predicted"/>
<dbReference type="Pfam" id="PF13432">
    <property type="entry name" value="TPR_16"/>
    <property type="match status" value="2"/>
</dbReference>